<accession>A0A267EAN0</accession>
<dbReference type="SMART" id="SM00174">
    <property type="entry name" value="RHO"/>
    <property type="match status" value="1"/>
</dbReference>
<dbReference type="GO" id="GO:0005764">
    <property type="term" value="C:lysosome"/>
    <property type="evidence" value="ECO:0007669"/>
    <property type="project" value="TreeGrafter"/>
</dbReference>
<evidence type="ECO:0000256" key="2">
    <source>
        <dbReference type="ARBA" id="ARBA00022741"/>
    </source>
</evidence>
<dbReference type="PROSITE" id="PS51420">
    <property type="entry name" value="RHO"/>
    <property type="match status" value="1"/>
</dbReference>
<dbReference type="GO" id="GO:0005525">
    <property type="term" value="F:GTP binding"/>
    <property type="evidence" value="ECO:0007669"/>
    <property type="project" value="UniProtKB-UniRule"/>
</dbReference>
<evidence type="ECO:0000313" key="9">
    <source>
        <dbReference type="Proteomes" id="UP000215902"/>
    </source>
</evidence>
<dbReference type="PANTHER" id="PTHR47981:SF42">
    <property type="entry name" value="RAS-RELATED PROTEIN RAB-7L1-LIKE ISOFORM X1"/>
    <property type="match status" value="1"/>
</dbReference>
<dbReference type="GO" id="GO:0003924">
    <property type="term" value="F:GTPase activity"/>
    <property type="evidence" value="ECO:0007669"/>
    <property type="project" value="UniProtKB-UniRule"/>
</dbReference>
<dbReference type="InterPro" id="IPR030697">
    <property type="entry name" value="Rab29/Rab38/Rab32"/>
</dbReference>
<evidence type="ECO:0000256" key="1">
    <source>
        <dbReference type="ARBA" id="ARBA00006270"/>
    </source>
</evidence>
<dbReference type="Gene3D" id="3.40.50.300">
    <property type="entry name" value="P-loop containing nucleotide triphosphate hydrolases"/>
    <property type="match status" value="1"/>
</dbReference>
<comment type="caution">
    <text evidence="8">The sequence shown here is derived from an EMBL/GenBank/DDBJ whole genome shotgun (WGS) entry which is preliminary data.</text>
</comment>
<dbReference type="GO" id="GO:0090385">
    <property type="term" value="P:phagosome-lysosome fusion"/>
    <property type="evidence" value="ECO:0007669"/>
    <property type="project" value="TreeGrafter"/>
</dbReference>
<dbReference type="SMART" id="SM00173">
    <property type="entry name" value="RAS"/>
    <property type="match status" value="1"/>
</dbReference>
<protein>
    <recommendedName>
        <fullName evidence="6">Ras-related protein Rab</fullName>
    </recommendedName>
</protein>
<sequence length="225" mass="25048">MEQLMKILVIGDPTVGKTSFVHRYVNNMFQTDYKQTIGVDFALKVIRWSDTQTIKLQMWDIAGQERFTSMTRVYYRDAHAAVIVFDLTKRSTFDGALKWKRDLDSKCALPDGSPLPAILLANKCDLLSGERQLQLSEIETFCRENGFIGWTEVSAKEGVMIEEAMRFLIESVLAKTANSESAAQTVSLTDDPAIVRLGAVSGAKNKPRRGNVDEDDEIGGGRCAC</sequence>
<proteinExistence type="inferred from homology"/>
<dbReference type="PROSITE" id="PS51417">
    <property type="entry name" value="ARF"/>
    <property type="match status" value="1"/>
</dbReference>
<name>A0A267EAN0_9PLAT</name>
<dbReference type="InterPro" id="IPR005225">
    <property type="entry name" value="Small_GTP-bd"/>
</dbReference>
<gene>
    <name evidence="8" type="ORF">BOX15_Mlig015190g1</name>
</gene>
<organism evidence="8 9">
    <name type="scientific">Macrostomum lignano</name>
    <dbReference type="NCBI Taxonomy" id="282301"/>
    <lineage>
        <taxon>Eukaryota</taxon>
        <taxon>Metazoa</taxon>
        <taxon>Spiralia</taxon>
        <taxon>Lophotrochozoa</taxon>
        <taxon>Platyhelminthes</taxon>
        <taxon>Rhabditophora</taxon>
        <taxon>Macrostomorpha</taxon>
        <taxon>Macrostomida</taxon>
        <taxon>Macrostomidae</taxon>
        <taxon>Macrostomum</taxon>
    </lineage>
</organism>
<keyword evidence="9" id="KW-1185">Reference proteome</keyword>
<dbReference type="GO" id="GO:0045335">
    <property type="term" value="C:phagocytic vesicle"/>
    <property type="evidence" value="ECO:0007669"/>
    <property type="project" value="TreeGrafter"/>
</dbReference>
<keyword evidence="3 6" id="KW-0342">GTP-binding</keyword>
<dbReference type="PROSITE" id="PS51421">
    <property type="entry name" value="RAS"/>
    <property type="match status" value="1"/>
</dbReference>
<dbReference type="SUPFAM" id="SSF52540">
    <property type="entry name" value="P-loop containing nucleoside triphosphate hydrolases"/>
    <property type="match status" value="1"/>
</dbReference>
<dbReference type="PANTHER" id="PTHR47981">
    <property type="entry name" value="RAB FAMILY"/>
    <property type="match status" value="1"/>
</dbReference>
<dbReference type="GO" id="GO:0016020">
    <property type="term" value="C:membrane"/>
    <property type="evidence" value="ECO:0007669"/>
    <property type="project" value="UniProtKB-SubCell"/>
</dbReference>
<dbReference type="SMART" id="SM00175">
    <property type="entry name" value="RAB"/>
    <property type="match status" value="1"/>
</dbReference>
<feature type="region of interest" description="Disordered" evidence="7">
    <location>
        <begin position="205"/>
        <end position="225"/>
    </location>
</feature>
<dbReference type="OrthoDB" id="245989at2759"/>
<evidence type="ECO:0000313" key="8">
    <source>
        <dbReference type="EMBL" id="PAA57944.1"/>
    </source>
</evidence>
<evidence type="ECO:0000256" key="3">
    <source>
        <dbReference type="ARBA" id="ARBA00023134"/>
    </source>
</evidence>
<dbReference type="NCBIfam" id="TIGR00231">
    <property type="entry name" value="small_GTP"/>
    <property type="match status" value="1"/>
</dbReference>
<dbReference type="AlphaFoldDB" id="A0A267EAN0"/>
<dbReference type="PRINTS" id="PR00449">
    <property type="entry name" value="RASTRNSFRMNG"/>
</dbReference>
<comment type="function">
    <text evidence="6">The small GTPases Rab are key regulators in vesicle trafficking.</text>
</comment>
<dbReference type="GO" id="GO:0008333">
    <property type="term" value="P:endosome to lysosome transport"/>
    <property type="evidence" value="ECO:0007669"/>
    <property type="project" value="TreeGrafter"/>
</dbReference>
<dbReference type="InterPro" id="IPR027417">
    <property type="entry name" value="P-loop_NTPase"/>
</dbReference>
<dbReference type="Pfam" id="PF00071">
    <property type="entry name" value="Ras"/>
    <property type="match status" value="1"/>
</dbReference>
<comment type="subcellular location">
    <subcellularLocation>
        <location evidence="6">Membrane</location>
        <topology evidence="6">Lipid-anchor</topology>
    </subcellularLocation>
</comment>
<reference evidence="8 9" key="1">
    <citation type="submission" date="2017-06" db="EMBL/GenBank/DDBJ databases">
        <title>A platform for efficient transgenesis in Macrostomum lignano, a flatworm model organism for stem cell research.</title>
        <authorList>
            <person name="Berezikov E."/>
        </authorList>
    </citation>
    <scope>NUCLEOTIDE SEQUENCE [LARGE SCALE GENOMIC DNA]</scope>
    <source>
        <strain evidence="8">DV1</strain>
        <tissue evidence="8">Whole organism</tissue>
    </source>
</reference>
<evidence type="ECO:0000256" key="7">
    <source>
        <dbReference type="SAM" id="MobiDB-lite"/>
    </source>
</evidence>
<comment type="similarity">
    <text evidence="1 6">Belongs to the small GTPase superfamily. Rab family.</text>
</comment>
<dbReference type="CDD" id="cd04107">
    <property type="entry name" value="Rab32_Rab38"/>
    <property type="match status" value="1"/>
</dbReference>
<dbReference type="STRING" id="282301.A0A267EAN0"/>
<dbReference type="GO" id="GO:0005770">
    <property type="term" value="C:late endosome"/>
    <property type="evidence" value="ECO:0007669"/>
    <property type="project" value="TreeGrafter"/>
</dbReference>
<dbReference type="SMART" id="SM00176">
    <property type="entry name" value="RAN"/>
    <property type="match status" value="1"/>
</dbReference>
<evidence type="ECO:0000256" key="5">
    <source>
        <dbReference type="ARBA" id="ARBA00023289"/>
    </source>
</evidence>
<keyword evidence="5 6" id="KW-0636">Prenylation</keyword>
<keyword evidence="2 6" id="KW-0547">Nucleotide-binding</keyword>
<dbReference type="FunFam" id="3.40.50.300:FF:000222">
    <property type="entry name" value="RAB32, member RAS oncogene family"/>
    <property type="match status" value="1"/>
</dbReference>
<keyword evidence="4 6" id="KW-0449">Lipoprotein</keyword>
<dbReference type="InterPro" id="IPR001806">
    <property type="entry name" value="Small_GTPase"/>
</dbReference>
<evidence type="ECO:0000256" key="6">
    <source>
        <dbReference type="RuleBase" id="RU367128"/>
    </source>
</evidence>
<dbReference type="PROSITE" id="PS51419">
    <property type="entry name" value="RAB"/>
    <property type="match status" value="1"/>
</dbReference>
<evidence type="ECO:0000256" key="4">
    <source>
        <dbReference type="ARBA" id="ARBA00023288"/>
    </source>
</evidence>
<dbReference type="Proteomes" id="UP000215902">
    <property type="component" value="Unassembled WGS sequence"/>
</dbReference>
<dbReference type="EMBL" id="NIVC01002430">
    <property type="protein sequence ID" value="PAA57944.1"/>
    <property type="molecule type" value="Genomic_DNA"/>
</dbReference>
<keyword evidence="6" id="KW-0472">Membrane</keyword>
<dbReference type="GO" id="GO:0005802">
    <property type="term" value="C:trans-Golgi network"/>
    <property type="evidence" value="ECO:0007669"/>
    <property type="project" value="UniProtKB-UniRule"/>
</dbReference>